<feature type="compositionally biased region" description="Polar residues" evidence="1">
    <location>
        <begin position="491"/>
        <end position="511"/>
    </location>
</feature>
<feature type="compositionally biased region" description="Polar residues" evidence="1">
    <location>
        <begin position="372"/>
        <end position="385"/>
    </location>
</feature>
<evidence type="ECO:0000313" key="2">
    <source>
        <dbReference type="EMBL" id="KAF5723836.1"/>
    </source>
</evidence>
<dbReference type="Proteomes" id="UP000544331">
    <property type="component" value="Unassembled WGS sequence"/>
</dbReference>
<feature type="compositionally biased region" description="Acidic residues" evidence="1">
    <location>
        <begin position="475"/>
        <end position="486"/>
    </location>
</feature>
<feature type="region of interest" description="Disordered" evidence="1">
    <location>
        <begin position="400"/>
        <end position="546"/>
    </location>
</feature>
<gene>
    <name evidence="2" type="ORF">FMUND_1444</name>
</gene>
<sequence>MTWSRSELSAAGFFYDEDLQNRVPPHVKTLRQSMLDFACQDQGPPSEECIQIRHLAGIISDGGYNEKPWEDFFRHNFFDVLLRDILVSQGTSRRVSRCNYYYDAVRTGTDALWTTFNEKMEGLRIKTAPKADFVFYLPMYHLAAESPIPRITDHRGREWNKEPAESLVESFSWSTLKELYIHGLRPSPFKAFDHEEPLEADLKCYPWLIVECKSGKKTLTESQRLAQVETACCQALNASACAVKLNQIAARYAVELRKQAHIPPIPAVTTVGSRVSVWITYYAKDFMAYHNARSYRRQNQGYMMQLIWEGDMTEIRDIREFQLILENTYTWAMRVFKLQMNGFIEYWRAAHCSIESTPLRRSSRLREKAASQPGTPSGSQTTPATSVKIGEGITAALRKTRIPIKAPRFPMTLETPKTPKTPEAPESPERPGTPETPETPTARIPRTARRIPRTARGGRALAPARVIEISSGSESSEDSDAEDAEDIPAYSPSSTCSTTFYTASEGRSVQGSMGPPSARSSARHSTRSSIGPPPSIRSSMGPPSWRSVTSRSLASVCSSVDPLLDPANNDDWGYAPQQNLSSLQIDIALASVW</sequence>
<accession>A0A8H6DNI6</accession>
<keyword evidence="3" id="KW-1185">Reference proteome</keyword>
<feature type="compositionally biased region" description="Low complexity" evidence="1">
    <location>
        <begin position="433"/>
        <end position="445"/>
    </location>
</feature>
<evidence type="ECO:0000256" key="1">
    <source>
        <dbReference type="SAM" id="MobiDB-lite"/>
    </source>
</evidence>
<reference evidence="2 3" key="1">
    <citation type="submission" date="2020-05" db="EMBL/GenBank/DDBJ databases">
        <title>Identification and distribution of gene clusters putatively required for synthesis of sphingolipid metabolism inhibitors in phylogenetically diverse species of the filamentous fungus Fusarium.</title>
        <authorList>
            <person name="Kim H.-S."/>
            <person name="Busman M."/>
            <person name="Brown D.W."/>
            <person name="Divon H."/>
            <person name="Uhlig S."/>
            <person name="Proctor R.H."/>
        </authorList>
    </citation>
    <scope>NUCLEOTIDE SEQUENCE [LARGE SCALE GENOMIC DNA]</scope>
    <source>
        <strain evidence="2 3">NRRL 66235</strain>
    </source>
</reference>
<dbReference type="OrthoDB" id="5081713at2759"/>
<proteinExistence type="predicted"/>
<dbReference type="AlphaFoldDB" id="A0A8H6DNI6"/>
<feature type="region of interest" description="Disordered" evidence="1">
    <location>
        <begin position="358"/>
        <end position="388"/>
    </location>
</feature>
<dbReference type="EMBL" id="JAAOAN010000054">
    <property type="protein sequence ID" value="KAF5723836.1"/>
    <property type="molecule type" value="Genomic_DNA"/>
</dbReference>
<evidence type="ECO:0000313" key="3">
    <source>
        <dbReference type="Proteomes" id="UP000544331"/>
    </source>
</evidence>
<protein>
    <submittedName>
        <fullName evidence="2">Uncharacterized protein</fullName>
    </submittedName>
</protein>
<name>A0A8H6DNI6_9HYPO</name>
<organism evidence="2 3">
    <name type="scientific">Fusarium mundagurra</name>
    <dbReference type="NCBI Taxonomy" id="1567541"/>
    <lineage>
        <taxon>Eukaryota</taxon>
        <taxon>Fungi</taxon>
        <taxon>Dikarya</taxon>
        <taxon>Ascomycota</taxon>
        <taxon>Pezizomycotina</taxon>
        <taxon>Sordariomycetes</taxon>
        <taxon>Hypocreomycetidae</taxon>
        <taxon>Hypocreales</taxon>
        <taxon>Nectriaceae</taxon>
        <taxon>Fusarium</taxon>
        <taxon>Fusarium fujikuroi species complex</taxon>
    </lineage>
</organism>
<comment type="caution">
    <text evidence="2">The sequence shown here is derived from an EMBL/GenBank/DDBJ whole genome shotgun (WGS) entry which is preliminary data.</text>
</comment>